<comment type="caution">
    <text evidence="3">The sequence shown here is derived from an EMBL/GenBank/DDBJ whole genome shotgun (WGS) entry which is preliminary data.</text>
</comment>
<dbReference type="InterPro" id="IPR026444">
    <property type="entry name" value="Secre_tail"/>
</dbReference>
<reference evidence="3 4" key="1">
    <citation type="submission" date="2021-01" db="EMBL/GenBank/DDBJ databases">
        <title>Carboxyliciviraga sp.nov., isolated from coastal sediments.</title>
        <authorList>
            <person name="Lu D."/>
            <person name="Zhang T."/>
        </authorList>
    </citation>
    <scope>NUCLEOTIDE SEQUENCE [LARGE SCALE GENOMIC DNA]</scope>
    <source>
        <strain evidence="3 4">N1Y132</strain>
    </source>
</reference>
<gene>
    <name evidence="3" type="ORF">JIV24_02280</name>
</gene>
<name>A0ABS1HF99_9BACT</name>
<evidence type="ECO:0000259" key="2">
    <source>
        <dbReference type="Pfam" id="PF18962"/>
    </source>
</evidence>
<dbReference type="Proteomes" id="UP000605676">
    <property type="component" value="Unassembled WGS sequence"/>
</dbReference>
<keyword evidence="4" id="KW-1185">Reference proteome</keyword>
<dbReference type="Pfam" id="PF18962">
    <property type="entry name" value="Por_Secre_tail"/>
    <property type="match status" value="1"/>
</dbReference>
<proteinExistence type="predicted"/>
<dbReference type="RefSeq" id="WP_200463381.1">
    <property type="nucleotide sequence ID" value="NZ_JAENRR010000003.1"/>
</dbReference>
<feature type="chain" id="PRO_5047446763" evidence="1">
    <location>
        <begin position="20"/>
        <end position="311"/>
    </location>
</feature>
<dbReference type="EMBL" id="JAENRR010000003">
    <property type="protein sequence ID" value="MBK3516150.1"/>
    <property type="molecule type" value="Genomic_DNA"/>
</dbReference>
<evidence type="ECO:0000313" key="3">
    <source>
        <dbReference type="EMBL" id="MBK3516150.1"/>
    </source>
</evidence>
<feature type="signal peptide" evidence="1">
    <location>
        <begin position="1"/>
        <end position="19"/>
    </location>
</feature>
<keyword evidence="1" id="KW-0732">Signal</keyword>
<organism evidence="3 4">
    <name type="scientific">Carboxylicivirga marina</name>
    <dbReference type="NCBI Taxonomy" id="2800988"/>
    <lineage>
        <taxon>Bacteria</taxon>
        <taxon>Pseudomonadati</taxon>
        <taxon>Bacteroidota</taxon>
        <taxon>Bacteroidia</taxon>
        <taxon>Marinilabiliales</taxon>
        <taxon>Marinilabiliaceae</taxon>
        <taxon>Carboxylicivirga</taxon>
    </lineage>
</organism>
<feature type="domain" description="Secretion system C-terminal sorting" evidence="2">
    <location>
        <begin position="242"/>
        <end position="310"/>
    </location>
</feature>
<evidence type="ECO:0000256" key="1">
    <source>
        <dbReference type="SAM" id="SignalP"/>
    </source>
</evidence>
<accession>A0ABS1HF99</accession>
<dbReference type="NCBIfam" id="TIGR04183">
    <property type="entry name" value="Por_Secre_tail"/>
    <property type="match status" value="1"/>
</dbReference>
<protein>
    <submittedName>
        <fullName evidence="3">T9SS type A sorting domain-containing protein</fullName>
    </submittedName>
</protein>
<sequence>MKKFLLVISVALMCSGLQSQKVLVGWHTFTATSAPIANEVPDNAESGFSGILGGEVNPAYSTTGGGNGVGTGNSGDNTYGQSVVINPLPTVSNSCVKMSPTNNAKRRVDFQVTNNSGASVTLGGIHFDYAYVWGADVDNLKLSVKHFGAMSDLSNANTILVENIGFANSDDKAWHSIDVSLANMGNDITLADGQKAAFWIELPGSGVNGDANVIIDNIAITDNSNATPTSIHSSTLSSKVRIYPNPATEVINIEAVEAEITEVQLLDLTGKVVYKSNTTDAINVSSLSKGFYVVKMEAADGEVCTNKILIK</sequence>
<evidence type="ECO:0000313" key="4">
    <source>
        <dbReference type="Proteomes" id="UP000605676"/>
    </source>
</evidence>